<feature type="chain" id="PRO_5008608381" description="SGNH hydrolase-type esterase domain-containing protein" evidence="1">
    <location>
        <begin position="23"/>
        <end position="238"/>
    </location>
</feature>
<dbReference type="PANTHER" id="PTHR30383:SF2">
    <property type="entry name" value="CELLULOSE-BINDING PROTEIN"/>
    <property type="match status" value="1"/>
</dbReference>
<dbReference type="EMBL" id="KV460261">
    <property type="protein sequence ID" value="OBT92827.1"/>
    <property type="molecule type" value="Genomic_DNA"/>
</dbReference>
<dbReference type="InterPro" id="IPR036514">
    <property type="entry name" value="SGNH_hydro_sf"/>
</dbReference>
<dbReference type="CDD" id="cd01833">
    <property type="entry name" value="XynB_like"/>
    <property type="match status" value="1"/>
</dbReference>
<dbReference type="Gene3D" id="3.40.50.1110">
    <property type="entry name" value="SGNH hydrolase"/>
    <property type="match status" value="1"/>
</dbReference>
<evidence type="ECO:0000313" key="3">
    <source>
        <dbReference type="EMBL" id="OBT92827.1"/>
    </source>
</evidence>
<dbReference type="SUPFAM" id="SSF52266">
    <property type="entry name" value="SGNH hydrolase"/>
    <property type="match status" value="1"/>
</dbReference>
<keyword evidence="4" id="KW-1185">Reference proteome</keyword>
<gene>
    <name evidence="3" type="ORF">VE01_09093</name>
</gene>
<sequence length="238" mass="24421">MVAIKPLFALSLLAGLIAPALSAAVRINALGDSITGSPGCWRALLYQKLVQAGVTNIDFVGTLPGQGCGIAYDGENDGHGGFLATGIVANNQLPGWLAVSKPDVVMMQLATNDVWNNIATATILNAFSTLVDQMRASKSTMHIVVAQITPMNPTGGCATCSAGIIALNSAIPAWAAAKSTTKSPITVVDCYTGYNTATDTYDGVHPNDNGNVKLANAWFKPLQAAISAASSGSKATIA</sequence>
<dbReference type="GeneID" id="28842479"/>
<feature type="domain" description="SGNH hydrolase-type esterase" evidence="2">
    <location>
        <begin position="29"/>
        <end position="211"/>
    </location>
</feature>
<proteinExistence type="predicted"/>
<dbReference type="PANTHER" id="PTHR30383">
    <property type="entry name" value="THIOESTERASE 1/PROTEASE 1/LYSOPHOSPHOLIPASE L1"/>
    <property type="match status" value="1"/>
</dbReference>
<reference evidence="3 4" key="1">
    <citation type="submission" date="2016-03" db="EMBL/GenBank/DDBJ databases">
        <title>Comparative genomics of Pseudogymnoascus destructans, the fungus causing white-nose syndrome of bats.</title>
        <authorList>
            <person name="Palmer J.M."/>
            <person name="Drees K.P."/>
            <person name="Foster J.T."/>
            <person name="Lindner D.L."/>
        </authorList>
    </citation>
    <scope>NUCLEOTIDE SEQUENCE [LARGE SCALE GENOMIC DNA]</scope>
    <source>
        <strain evidence="3 4">UAMH 10579</strain>
    </source>
</reference>
<keyword evidence="1" id="KW-0732">Signal</keyword>
<reference evidence="4" key="2">
    <citation type="journal article" date="2018" name="Nat. Commun.">
        <title>Extreme sensitivity to ultraviolet light in the fungal pathogen causing white-nose syndrome of bats.</title>
        <authorList>
            <person name="Palmer J.M."/>
            <person name="Drees K.P."/>
            <person name="Foster J.T."/>
            <person name="Lindner D.L."/>
        </authorList>
    </citation>
    <scope>NUCLEOTIDE SEQUENCE [LARGE SCALE GENOMIC DNA]</scope>
    <source>
        <strain evidence="4">UAMH 10579</strain>
    </source>
</reference>
<dbReference type="InterPro" id="IPR013830">
    <property type="entry name" value="SGNH_hydro"/>
</dbReference>
<evidence type="ECO:0000259" key="2">
    <source>
        <dbReference type="Pfam" id="PF13472"/>
    </source>
</evidence>
<dbReference type="RefSeq" id="XP_018126560.1">
    <property type="nucleotide sequence ID" value="XM_018278509.2"/>
</dbReference>
<dbReference type="GO" id="GO:0004622">
    <property type="term" value="F:phosphatidylcholine lysophospholipase activity"/>
    <property type="evidence" value="ECO:0007669"/>
    <property type="project" value="TreeGrafter"/>
</dbReference>
<evidence type="ECO:0000256" key="1">
    <source>
        <dbReference type="SAM" id="SignalP"/>
    </source>
</evidence>
<accession>A0A1B8GAM4</accession>
<evidence type="ECO:0000313" key="4">
    <source>
        <dbReference type="Proteomes" id="UP000091956"/>
    </source>
</evidence>
<dbReference type="InterPro" id="IPR051532">
    <property type="entry name" value="Ester_Hydrolysis_Enzymes"/>
</dbReference>
<organism evidence="3 4">
    <name type="scientific">Pseudogymnoascus verrucosus</name>
    <dbReference type="NCBI Taxonomy" id="342668"/>
    <lineage>
        <taxon>Eukaryota</taxon>
        <taxon>Fungi</taxon>
        <taxon>Dikarya</taxon>
        <taxon>Ascomycota</taxon>
        <taxon>Pezizomycotina</taxon>
        <taxon>Leotiomycetes</taxon>
        <taxon>Thelebolales</taxon>
        <taxon>Thelebolaceae</taxon>
        <taxon>Pseudogymnoascus</taxon>
    </lineage>
</organism>
<feature type="signal peptide" evidence="1">
    <location>
        <begin position="1"/>
        <end position="22"/>
    </location>
</feature>
<dbReference type="AlphaFoldDB" id="A0A1B8GAM4"/>
<name>A0A1B8GAM4_9PEZI</name>
<dbReference type="OrthoDB" id="2119228at2759"/>
<protein>
    <recommendedName>
        <fullName evidence="2">SGNH hydrolase-type esterase domain-containing protein</fullName>
    </recommendedName>
</protein>
<dbReference type="Pfam" id="PF13472">
    <property type="entry name" value="Lipase_GDSL_2"/>
    <property type="match status" value="1"/>
</dbReference>
<dbReference type="Proteomes" id="UP000091956">
    <property type="component" value="Unassembled WGS sequence"/>
</dbReference>